<proteinExistence type="predicted"/>
<protein>
    <submittedName>
        <fullName evidence="1">Uncharacterized protein</fullName>
    </submittedName>
</protein>
<reference evidence="1" key="2">
    <citation type="submission" date="2025-09" db="UniProtKB">
        <authorList>
            <consortium name="Ensembl"/>
        </authorList>
    </citation>
    <scope>IDENTIFICATION</scope>
</reference>
<reference evidence="1" key="1">
    <citation type="submission" date="2025-08" db="UniProtKB">
        <authorList>
            <consortium name="Ensembl"/>
        </authorList>
    </citation>
    <scope>IDENTIFICATION</scope>
</reference>
<evidence type="ECO:0000313" key="2">
    <source>
        <dbReference type="Proteomes" id="UP000472241"/>
    </source>
</evidence>
<name>A0A667H5M5_LYNCA</name>
<dbReference type="Proteomes" id="UP000472241">
    <property type="component" value="Unplaced"/>
</dbReference>
<accession>A0A667H5M5</accession>
<keyword evidence="2" id="KW-1185">Reference proteome</keyword>
<evidence type="ECO:0000313" key="1">
    <source>
        <dbReference type="Ensembl" id="ENSLCNP00005021445.1"/>
    </source>
</evidence>
<dbReference type="Ensembl" id="ENSLCNT00005024015.1">
    <property type="protein sequence ID" value="ENSLCNP00005021445.1"/>
    <property type="gene ID" value="ENSLCNG00005014008.1"/>
</dbReference>
<organism evidence="1 2">
    <name type="scientific">Lynx canadensis</name>
    <name type="common">Canada lynx</name>
    <name type="synonym">Felis canadensis</name>
    <dbReference type="NCBI Taxonomy" id="61383"/>
    <lineage>
        <taxon>Eukaryota</taxon>
        <taxon>Metazoa</taxon>
        <taxon>Chordata</taxon>
        <taxon>Craniata</taxon>
        <taxon>Vertebrata</taxon>
        <taxon>Euteleostomi</taxon>
        <taxon>Mammalia</taxon>
        <taxon>Eutheria</taxon>
        <taxon>Laurasiatheria</taxon>
        <taxon>Carnivora</taxon>
        <taxon>Feliformia</taxon>
        <taxon>Felidae</taxon>
        <taxon>Felinae</taxon>
        <taxon>Lynx</taxon>
    </lineage>
</organism>
<dbReference type="AlphaFoldDB" id="A0A667H5M5"/>
<sequence>MVSALTALPAFLSTFLFEDFSKASGVKGQGPKTFHEHLEPVSDSVSPPLSAPPPFMLCTSCFLAPHPRVQEVLCIFFN</sequence>